<dbReference type="AlphaFoldDB" id="A0A0H2RUU0"/>
<dbReference type="GO" id="GO:0006886">
    <property type="term" value="P:intracellular protein transport"/>
    <property type="evidence" value="ECO:0007669"/>
    <property type="project" value="InterPro"/>
</dbReference>
<keyword evidence="10" id="KW-1185">Reference proteome</keyword>
<evidence type="ECO:0000313" key="10">
    <source>
        <dbReference type="Proteomes" id="UP000053477"/>
    </source>
</evidence>
<comment type="similarity">
    <text evidence="2 6">Belongs to the clathrin light chain family.</text>
</comment>
<dbReference type="GO" id="GO:0030130">
    <property type="term" value="C:clathrin coat of trans-Golgi network vesicle"/>
    <property type="evidence" value="ECO:0007669"/>
    <property type="project" value="InterPro"/>
</dbReference>
<dbReference type="GO" id="GO:0005198">
    <property type="term" value="F:structural molecule activity"/>
    <property type="evidence" value="ECO:0007669"/>
    <property type="project" value="InterPro"/>
</dbReference>
<accession>A0A0H2RUU0</accession>
<dbReference type="FunCoup" id="A0A0H2RUU0">
    <property type="interactions" value="236"/>
</dbReference>
<dbReference type="InterPro" id="IPR000996">
    <property type="entry name" value="Clathrin_L-chain"/>
</dbReference>
<dbReference type="OrthoDB" id="5512at2759"/>
<organism evidence="9 10">
    <name type="scientific">Schizopora paradoxa</name>
    <dbReference type="NCBI Taxonomy" id="27342"/>
    <lineage>
        <taxon>Eukaryota</taxon>
        <taxon>Fungi</taxon>
        <taxon>Dikarya</taxon>
        <taxon>Basidiomycota</taxon>
        <taxon>Agaricomycotina</taxon>
        <taxon>Agaricomycetes</taxon>
        <taxon>Hymenochaetales</taxon>
        <taxon>Schizoporaceae</taxon>
        <taxon>Schizopora</taxon>
    </lineage>
</organism>
<dbReference type="GO" id="GO:0032050">
    <property type="term" value="F:clathrin heavy chain binding"/>
    <property type="evidence" value="ECO:0007669"/>
    <property type="project" value="TreeGrafter"/>
</dbReference>
<feature type="region of interest" description="Disordered" evidence="8">
    <location>
        <begin position="115"/>
        <end position="141"/>
    </location>
</feature>
<evidence type="ECO:0000256" key="7">
    <source>
        <dbReference type="SAM" id="Coils"/>
    </source>
</evidence>
<evidence type="ECO:0000256" key="2">
    <source>
        <dbReference type="ARBA" id="ARBA00005263"/>
    </source>
</evidence>
<keyword evidence="4 6" id="KW-0168">Coated pit</keyword>
<evidence type="ECO:0000313" key="9">
    <source>
        <dbReference type="EMBL" id="KLO15362.1"/>
    </source>
</evidence>
<dbReference type="GO" id="GO:0072583">
    <property type="term" value="P:clathrin-dependent endocytosis"/>
    <property type="evidence" value="ECO:0007669"/>
    <property type="project" value="TreeGrafter"/>
</dbReference>
<dbReference type="Pfam" id="PF01086">
    <property type="entry name" value="Clathrin_lg_ch"/>
    <property type="match status" value="1"/>
</dbReference>
<dbReference type="GO" id="GO:0030132">
    <property type="term" value="C:clathrin coat of coated pit"/>
    <property type="evidence" value="ECO:0007669"/>
    <property type="project" value="InterPro"/>
</dbReference>
<name>A0A0H2RUU0_9AGAM</name>
<dbReference type="STRING" id="27342.A0A0H2RUU0"/>
<dbReference type="PANTHER" id="PTHR10639">
    <property type="entry name" value="CLATHRIN LIGHT CHAIN"/>
    <property type="match status" value="1"/>
</dbReference>
<keyword evidence="7" id="KW-0175">Coiled coil</keyword>
<proteinExistence type="inferred from homology"/>
<feature type="coiled-coil region" evidence="7">
    <location>
        <begin position="184"/>
        <end position="215"/>
    </location>
</feature>
<evidence type="ECO:0000256" key="6">
    <source>
        <dbReference type="RuleBase" id="RU363137"/>
    </source>
</evidence>
<comment type="function">
    <text evidence="6">Clathrin is the major protein of the polyhedral coat of coated pits and vesicles.</text>
</comment>
<keyword evidence="3 6" id="KW-0472">Membrane</keyword>
<dbReference type="EMBL" id="KQ085930">
    <property type="protein sequence ID" value="KLO15362.1"/>
    <property type="molecule type" value="Genomic_DNA"/>
</dbReference>
<sequence>MSDFLSRESEILGDDFSSFTSGGSAGGATDIDLDRAASAFPDINLDNLDEPVNIPAVVSPPATNGFDVASFGDFGTPVGGARGRDDVKVTGDDEIEKFEDQFPELDVSGAAETFSPAIPQQPTFGAPPPFAPKPQPSAFSSTPILSQNIQEEDEPEVIKAWREKQAEEIKNRDEASAARRQETISKAERSIDQFYEDYNAKKERNIKENKQQEAEYLASFSDSLSAGTTWSRICSYIDLENSQSKTLARTGAGTTDLTRFKEVLLRLKREGEAAPGAAGY</sequence>
<evidence type="ECO:0000256" key="4">
    <source>
        <dbReference type="ARBA" id="ARBA00023176"/>
    </source>
</evidence>
<gene>
    <name evidence="9" type="ORF">SCHPADRAFT_914431</name>
</gene>
<feature type="compositionally biased region" description="Pro residues" evidence="8">
    <location>
        <begin position="125"/>
        <end position="135"/>
    </location>
</feature>
<evidence type="ECO:0000256" key="3">
    <source>
        <dbReference type="ARBA" id="ARBA00023136"/>
    </source>
</evidence>
<keyword evidence="5 6" id="KW-0968">Cytoplasmic vesicle</keyword>
<evidence type="ECO:0000256" key="8">
    <source>
        <dbReference type="SAM" id="MobiDB-lite"/>
    </source>
</evidence>
<evidence type="ECO:0000256" key="1">
    <source>
        <dbReference type="ARBA" id="ARBA00004180"/>
    </source>
</evidence>
<dbReference type="InParanoid" id="A0A0H2RUU0"/>
<protein>
    <recommendedName>
        <fullName evidence="6">Clathrin light chain</fullName>
    </recommendedName>
</protein>
<dbReference type="PANTHER" id="PTHR10639:SF7">
    <property type="entry name" value="CLATHRIN LIGHT CHAIN"/>
    <property type="match status" value="1"/>
</dbReference>
<comment type="subcellular location">
    <subcellularLocation>
        <location evidence="1 6">Cytoplasmic vesicle membrane</location>
        <topology evidence="1 6">Peripheral membrane protein</topology>
        <orientation evidence="1 6">Cytoplasmic side</orientation>
    </subcellularLocation>
    <subcellularLocation>
        <location evidence="6">Membrane</location>
        <location evidence="6">Coated pit</location>
        <topology evidence="6">Peripheral membrane protein</topology>
        <orientation evidence="6">Cytoplasmic side</orientation>
    </subcellularLocation>
    <text evidence="6">Cytoplasmic face of coated pits and vesicles.</text>
</comment>
<reference evidence="9 10" key="1">
    <citation type="submission" date="2015-04" db="EMBL/GenBank/DDBJ databases">
        <title>Complete genome sequence of Schizopora paradoxa KUC8140, a cosmopolitan wood degrader in East Asia.</title>
        <authorList>
            <consortium name="DOE Joint Genome Institute"/>
            <person name="Min B."/>
            <person name="Park H."/>
            <person name="Jang Y."/>
            <person name="Kim J.-J."/>
            <person name="Kim K.H."/>
            <person name="Pangilinan J."/>
            <person name="Lipzen A."/>
            <person name="Riley R."/>
            <person name="Grigoriev I.V."/>
            <person name="Spatafora J.W."/>
            <person name="Choi I.-G."/>
        </authorList>
    </citation>
    <scope>NUCLEOTIDE SEQUENCE [LARGE SCALE GENOMIC DNA]</scope>
    <source>
        <strain evidence="9 10">KUC8140</strain>
    </source>
</reference>
<evidence type="ECO:0000256" key="5">
    <source>
        <dbReference type="ARBA" id="ARBA00023329"/>
    </source>
</evidence>
<dbReference type="Proteomes" id="UP000053477">
    <property type="component" value="Unassembled WGS sequence"/>
</dbReference>